<dbReference type="InterPro" id="IPR000713">
    <property type="entry name" value="Mur_ligase_N"/>
</dbReference>
<evidence type="ECO:0000256" key="6">
    <source>
        <dbReference type="ARBA" id="ARBA00023316"/>
    </source>
</evidence>
<feature type="binding site" evidence="7">
    <location>
        <begin position="114"/>
        <end position="120"/>
    </location>
    <ligand>
        <name>ATP</name>
        <dbReference type="ChEBI" id="CHEBI:30616"/>
    </ligand>
</feature>
<evidence type="ECO:0000256" key="2">
    <source>
        <dbReference type="ARBA" id="ARBA00022618"/>
    </source>
</evidence>
<dbReference type="GO" id="GO:0008765">
    <property type="term" value="F:UDP-N-acetylmuramoylalanyl-D-glutamate-2,6-diaminopimelate ligase activity"/>
    <property type="evidence" value="ECO:0007669"/>
    <property type="project" value="UniProtKB-EC"/>
</dbReference>
<dbReference type="Proteomes" id="UP000619838">
    <property type="component" value="Unassembled WGS sequence"/>
</dbReference>
<dbReference type="RefSeq" id="WP_175186971.1">
    <property type="nucleotide sequence ID" value="NZ_JABVZQ010000003.1"/>
</dbReference>
<protein>
    <recommendedName>
        <fullName evidence="7">UDP-N-acetylmuramoyl-L-alanyl-D-glutamate--2,6-diaminopimelate ligase</fullName>
        <ecNumber evidence="7">6.3.2.13</ecNumber>
    </recommendedName>
    <alternativeName>
        <fullName evidence="7">Meso-A2pm-adding enzyme</fullName>
    </alternativeName>
    <alternativeName>
        <fullName evidence="7">Meso-diaminopimelate-adding enzyme</fullName>
    </alternativeName>
    <alternativeName>
        <fullName evidence="7">UDP-MurNAc-L-Ala-D-Glu:meso-diaminopimelate ligase</fullName>
    </alternativeName>
    <alternativeName>
        <fullName evidence="7">UDP-MurNAc-tripeptide synthetase</fullName>
    </alternativeName>
    <alternativeName>
        <fullName evidence="7">UDP-N-acetylmuramyl-tripeptide synthetase</fullName>
    </alternativeName>
</protein>
<feature type="binding site" evidence="7">
    <location>
        <position position="191"/>
    </location>
    <ligand>
        <name>UDP-N-acetyl-alpha-D-muramoyl-L-alanyl-D-glutamate</name>
        <dbReference type="ChEBI" id="CHEBI:83900"/>
    </ligand>
</feature>
<organism evidence="12 13">
    <name type="scientific">Prosthecochloris ethylica</name>
    <dbReference type="NCBI Taxonomy" id="2743976"/>
    <lineage>
        <taxon>Bacteria</taxon>
        <taxon>Pseudomonadati</taxon>
        <taxon>Chlorobiota</taxon>
        <taxon>Chlorobiia</taxon>
        <taxon>Chlorobiales</taxon>
        <taxon>Chlorobiaceae</taxon>
        <taxon>Prosthecochloris</taxon>
    </lineage>
</organism>
<feature type="short sequence motif" description="Meso-diaminopimelate recognition motif" evidence="7">
    <location>
        <begin position="418"/>
        <end position="421"/>
    </location>
</feature>
<feature type="domain" description="Mur ligase N-terminal catalytic" evidence="9">
    <location>
        <begin position="28"/>
        <end position="99"/>
    </location>
</feature>
<proteinExistence type="inferred from homology"/>
<dbReference type="EMBL" id="JADGII010000006">
    <property type="protein sequence ID" value="MBF0636504.1"/>
    <property type="molecule type" value="Genomic_DNA"/>
</dbReference>
<evidence type="ECO:0000256" key="3">
    <source>
        <dbReference type="ARBA" id="ARBA00022960"/>
    </source>
</evidence>
<feature type="binding site" evidence="7">
    <location>
        <position position="183"/>
    </location>
    <ligand>
        <name>UDP-N-acetyl-alpha-D-muramoyl-L-alanyl-D-glutamate</name>
        <dbReference type="ChEBI" id="CHEBI:83900"/>
    </ligand>
</feature>
<keyword evidence="7" id="KW-0547">Nucleotide-binding</keyword>
<comment type="cofactor">
    <cofactor evidence="7">
        <name>Mg(2+)</name>
        <dbReference type="ChEBI" id="CHEBI:18420"/>
    </cofactor>
</comment>
<evidence type="ECO:0000259" key="9">
    <source>
        <dbReference type="Pfam" id="PF01225"/>
    </source>
</evidence>
<comment type="caution">
    <text evidence="12">The sequence shown here is derived from an EMBL/GenBank/DDBJ whole genome shotgun (WGS) entry which is preliminary data.</text>
</comment>
<dbReference type="NCBIfam" id="NF001126">
    <property type="entry name" value="PRK00139.1-4"/>
    <property type="match status" value="1"/>
</dbReference>
<dbReference type="SUPFAM" id="SSF53244">
    <property type="entry name" value="MurD-like peptide ligases, peptide-binding domain"/>
    <property type="match status" value="1"/>
</dbReference>
<feature type="binding site" evidence="7">
    <location>
        <position position="394"/>
    </location>
    <ligand>
        <name>meso-2,6-diaminopimelate</name>
        <dbReference type="ChEBI" id="CHEBI:57791"/>
    </ligand>
</feature>
<dbReference type="InterPro" id="IPR013221">
    <property type="entry name" value="Mur_ligase_cen"/>
</dbReference>
<feature type="binding site" evidence="7">
    <location>
        <begin position="156"/>
        <end position="157"/>
    </location>
    <ligand>
        <name>UDP-N-acetyl-alpha-D-muramoyl-L-alanyl-D-glutamate</name>
        <dbReference type="ChEBI" id="CHEBI:83900"/>
    </ligand>
</feature>
<feature type="binding site" evidence="7">
    <location>
        <position position="468"/>
    </location>
    <ligand>
        <name>meso-2,6-diaminopimelate</name>
        <dbReference type="ChEBI" id="CHEBI:57791"/>
    </ligand>
</feature>
<keyword evidence="6 7" id="KW-0961">Cell wall biogenesis/degradation</keyword>
<dbReference type="Pfam" id="PF01225">
    <property type="entry name" value="Mur_ligase"/>
    <property type="match status" value="1"/>
</dbReference>
<keyword evidence="7" id="KW-0963">Cytoplasm</keyword>
<keyword evidence="4 7" id="KW-0573">Peptidoglycan synthesis</keyword>
<dbReference type="NCBIfam" id="NF001124">
    <property type="entry name" value="PRK00139.1-2"/>
    <property type="match status" value="1"/>
</dbReference>
<comment type="function">
    <text evidence="7">Catalyzes the addition of meso-diaminopimelic acid to the nucleotide precursor UDP-N-acetylmuramoyl-L-alanyl-D-glutamate (UMAG) in the biosynthesis of bacterial cell-wall peptidoglycan.</text>
</comment>
<accession>A0ABR9XR94</accession>
<evidence type="ECO:0000256" key="7">
    <source>
        <dbReference type="HAMAP-Rule" id="MF_00208"/>
    </source>
</evidence>
<evidence type="ECO:0000256" key="5">
    <source>
        <dbReference type="ARBA" id="ARBA00023306"/>
    </source>
</evidence>
<evidence type="ECO:0000256" key="8">
    <source>
        <dbReference type="RuleBase" id="RU004135"/>
    </source>
</evidence>
<dbReference type="SUPFAM" id="SSF53623">
    <property type="entry name" value="MurD-like peptide ligases, catalytic domain"/>
    <property type="match status" value="1"/>
</dbReference>
<comment type="PTM">
    <text evidence="7">Carboxylation is probably crucial for Mg(2+) binding and, consequently, for the gamma-phosphate positioning of ATP.</text>
</comment>
<gene>
    <name evidence="7" type="primary">murE</name>
    <name evidence="12" type="ORF">INT08_04830</name>
</gene>
<comment type="subcellular location">
    <subcellularLocation>
        <location evidence="7 8">Cytoplasm</location>
    </subcellularLocation>
</comment>
<sequence>MMRIDEFVRILEPLDFLPARGGAVGIGQLTADSRQVTAGSAFFAVTGYVTDGHRFIADAIGAGAVVIVCERLPDRPDGRCTWIRVGSCRRALSKAAAAWYGYPAASLKVVGVTGTNGKTTTARLMRELFTACGIRTGYIGTGLAMTGDRELPLERTTPEALELHALFRKMVDSGCESVVMEVSSHALVLHRTDDIPFYGAVFTNLTPEHLDFHGTMDAYGQAKQLLFGQVAADGFGIVNADDPRGAMMADAFTGSDLYCTTLSEPVFDCCGAAIARASGIETRMDGSRMEGMIAGHAFTASFMLPGRYNVMNMLQVYAAGYAMGIEPARAAEALCRVPSVKGRMQRVSDAGGALSVIVDYAHTPDALQKVLDALDEVRPEGSRLIVVFGCGGDRDRGKRPEMGRIAAACADRVIMTSDNPRGEDPDAILDEISAGVTSGSFIRLRDRAEAIRCGIFMMRPGDVLLVAGKGHEEYQEACGRKVHFSDSEVAQQALNERMRMHEKTST</sequence>
<dbReference type="InterPro" id="IPR036615">
    <property type="entry name" value="Mur_ligase_C_dom_sf"/>
</dbReference>
<evidence type="ECO:0000256" key="1">
    <source>
        <dbReference type="ARBA" id="ARBA00005898"/>
    </source>
</evidence>
<feature type="domain" description="Mur ligase C-terminal" evidence="10">
    <location>
        <begin position="342"/>
        <end position="470"/>
    </location>
</feature>
<dbReference type="InterPro" id="IPR035911">
    <property type="entry name" value="MurE/MurF_N"/>
</dbReference>
<evidence type="ECO:0000259" key="10">
    <source>
        <dbReference type="Pfam" id="PF02875"/>
    </source>
</evidence>
<dbReference type="Gene3D" id="3.40.1190.10">
    <property type="entry name" value="Mur-like, catalytic domain"/>
    <property type="match status" value="1"/>
</dbReference>
<feature type="binding site" evidence="7">
    <location>
        <begin position="418"/>
        <end position="421"/>
    </location>
    <ligand>
        <name>meso-2,6-diaminopimelate</name>
        <dbReference type="ChEBI" id="CHEBI:57791"/>
    </ligand>
</feature>
<dbReference type="InterPro" id="IPR005761">
    <property type="entry name" value="UDP-N-AcMur-Glu-dNH2Pim_ligase"/>
</dbReference>
<evidence type="ECO:0000256" key="4">
    <source>
        <dbReference type="ARBA" id="ARBA00022984"/>
    </source>
</evidence>
<comment type="catalytic activity">
    <reaction evidence="7">
        <text>UDP-N-acetyl-alpha-D-muramoyl-L-alanyl-D-glutamate + meso-2,6-diaminopimelate + ATP = UDP-N-acetyl-alpha-D-muramoyl-L-alanyl-gamma-D-glutamyl-meso-2,6-diaminopimelate + ADP + phosphate + H(+)</text>
        <dbReference type="Rhea" id="RHEA:23676"/>
        <dbReference type="ChEBI" id="CHEBI:15378"/>
        <dbReference type="ChEBI" id="CHEBI:30616"/>
        <dbReference type="ChEBI" id="CHEBI:43474"/>
        <dbReference type="ChEBI" id="CHEBI:57791"/>
        <dbReference type="ChEBI" id="CHEBI:83900"/>
        <dbReference type="ChEBI" id="CHEBI:83905"/>
        <dbReference type="ChEBI" id="CHEBI:456216"/>
        <dbReference type="EC" id="6.3.2.13"/>
    </reaction>
</comment>
<reference evidence="12 13" key="1">
    <citation type="journal article" date="2020" name="Microorganisms">
        <title>Simultaneous Genome Sequencing of Prosthecochloris ethylica and Desulfuromonas acetoxidans within a Syntrophic Mixture Reveals Unique Pili and Protein Interactions.</title>
        <authorList>
            <person name="Kyndt J.A."/>
            <person name="Van Beeumen J.J."/>
            <person name="Meyer T.E."/>
        </authorList>
    </citation>
    <scope>NUCLEOTIDE SEQUENCE [LARGE SCALE GENOMIC DNA]</scope>
    <source>
        <strain evidence="12 13">N3</strain>
    </source>
</reference>
<keyword evidence="13" id="KW-1185">Reference proteome</keyword>
<feature type="binding site" evidence="7">
    <location>
        <position position="472"/>
    </location>
    <ligand>
        <name>meso-2,6-diaminopimelate</name>
        <dbReference type="ChEBI" id="CHEBI:57791"/>
    </ligand>
</feature>
<comment type="similarity">
    <text evidence="1 7">Belongs to the MurCDEF family. MurE subfamily.</text>
</comment>
<evidence type="ECO:0000313" key="13">
    <source>
        <dbReference type="Proteomes" id="UP000619838"/>
    </source>
</evidence>
<keyword evidence="7" id="KW-0067">ATP-binding</keyword>
<evidence type="ECO:0000259" key="11">
    <source>
        <dbReference type="Pfam" id="PF08245"/>
    </source>
</evidence>
<dbReference type="EC" id="6.3.2.13" evidence="7"/>
<dbReference type="Pfam" id="PF08245">
    <property type="entry name" value="Mur_ligase_M"/>
    <property type="match status" value="1"/>
</dbReference>
<keyword evidence="7 12" id="KW-0436">Ligase</keyword>
<dbReference type="InterPro" id="IPR036565">
    <property type="entry name" value="Mur-like_cat_sf"/>
</dbReference>
<evidence type="ECO:0000313" key="12">
    <source>
        <dbReference type="EMBL" id="MBF0636504.1"/>
    </source>
</evidence>
<name>A0ABR9XR94_9CHLB</name>
<feature type="domain" description="Mur ligase central" evidence="11">
    <location>
        <begin position="112"/>
        <end position="319"/>
    </location>
</feature>
<dbReference type="InterPro" id="IPR004101">
    <property type="entry name" value="Mur_ligase_C"/>
</dbReference>
<dbReference type="HAMAP" id="MF_00208">
    <property type="entry name" value="MurE"/>
    <property type="match status" value="1"/>
</dbReference>
<dbReference type="Gene3D" id="3.90.190.20">
    <property type="entry name" value="Mur ligase, C-terminal domain"/>
    <property type="match status" value="1"/>
</dbReference>
<keyword evidence="5 7" id="KW-0131">Cell cycle</keyword>
<keyword evidence="7" id="KW-0460">Magnesium</keyword>
<dbReference type="Gene3D" id="3.40.1390.10">
    <property type="entry name" value="MurE/MurF, N-terminal domain"/>
    <property type="match status" value="1"/>
</dbReference>
<dbReference type="PANTHER" id="PTHR23135:SF4">
    <property type="entry name" value="UDP-N-ACETYLMURAMOYL-L-ALANYL-D-GLUTAMATE--2,6-DIAMINOPIMELATE LIGASE MURE HOMOLOG, CHLOROPLASTIC"/>
    <property type="match status" value="1"/>
</dbReference>
<feature type="binding site" evidence="7">
    <location>
        <position position="33"/>
    </location>
    <ligand>
        <name>UDP-N-acetyl-alpha-D-muramoyl-L-alanyl-D-glutamate</name>
        <dbReference type="ChEBI" id="CHEBI:83900"/>
    </ligand>
</feature>
<feature type="modified residue" description="N6-carboxylysine" evidence="7">
    <location>
        <position position="223"/>
    </location>
</feature>
<comment type="caution">
    <text evidence="7">Lacks conserved residue(s) required for the propagation of feature annotation.</text>
</comment>
<dbReference type="Pfam" id="PF02875">
    <property type="entry name" value="Mur_ligase_C"/>
    <property type="match status" value="1"/>
</dbReference>
<keyword evidence="3 7" id="KW-0133">Cell shape</keyword>
<dbReference type="PANTHER" id="PTHR23135">
    <property type="entry name" value="MUR LIGASE FAMILY MEMBER"/>
    <property type="match status" value="1"/>
</dbReference>
<comment type="pathway">
    <text evidence="7 8">Cell wall biogenesis; peptidoglycan biosynthesis.</text>
</comment>
<dbReference type="NCBIfam" id="TIGR01085">
    <property type="entry name" value="murE"/>
    <property type="match status" value="1"/>
</dbReference>
<dbReference type="SUPFAM" id="SSF63418">
    <property type="entry name" value="MurE/MurF N-terminal domain"/>
    <property type="match status" value="1"/>
</dbReference>
<keyword evidence="2 7" id="KW-0132">Cell division</keyword>